<dbReference type="PATRIC" id="fig|1202724.3.peg.2936"/>
<evidence type="ECO:0008006" key="6">
    <source>
        <dbReference type="Google" id="ProtNLM"/>
    </source>
</evidence>
<accession>A0A0M8MAI4</accession>
<dbReference type="Pfam" id="PF18962">
    <property type="entry name" value="Por_Secre_tail"/>
    <property type="match status" value="1"/>
</dbReference>
<evidence type="ECO:0000259" key="2">
    <source>
        <dbReference type="Pfam" id="PF18962"/>
    </source>
</evidence>
<dbReference type="Gene3D" id="2.80.10.50">
    <property type="match status" value="1"/>
</dbReference>
<dbReference type="InterPro" id="IPR026444">
    <property type="entry name" value="Secre_tail"/>
</dbReference>
<sequence>MFTSLFAGAQTLMVDPDFNASGAGPAGGDVLVSLIQPDGKILIGGKFTSYNGIARKGIARLNADGSLDTDFDPGTGVLPNAAFIKTIALTAENKIMIGGSFTSYNGTGKSSICRLNSDGSLDNSFVLATQVNMYTNYGTPAISYINIRPNGHLWITGCISVPSYFEAAGLNFVELLADGEFVEANYETYFNVSDFQLTQPPFFVKALSNGMKMFGGEMGNNGVYWFYFGLLFHGNGFQSNTPVNNPMRGVYYDAIELPGNKILAVGRYEEYFEPDSGPKQNPIIRINLDDLSLDESFNVSYMYGTGIDPLYIKRILPMGNKFLAAGKINTYAESFGGASTPLHNIYMINEDGTLYTDFDAGTGTNGAILYMEPTNEGKLITMGAFTDFNGTAVPGFMRLILTPPANSTLSICPGSTVNDYANAGTGQRWYTLAEGGSPLAPSSEFTPGIYYVSNVLGDYESTRTEITVSYILAGTPEADNQTLYGFADVADLQATGTNLQWYAAATGGEALEDETLLNSGIYYVSQTIDNCEGDRLAVEVTVLPVPVPGGETEQTITIPAGETPTIEDLEIETIENAIVSWYATAEDAAAGTNQLPPGTELESGETYYATQTVNGQTSSGYISILALLILDTTEFKNDNITYYPNPVSDILNIKHKNIISRVEAYDVSGKQVLSHETADTTLALNLSALQAGSYIIKITTPANTQSLLILKQ</sequence>
<evidence type="ECO:0000256" key="1">
    <source>
        <dbReference type="ARBA" id="ARBA00022729"/>
    </source>
</evidence>
<protein>
    <recommendedName>
        <fullName evidence="6">Secretion system C-terminal sorting domain-containing protein</fullName>
    </recommendedName>
</protein>
<dbReference type="STRING" id="1202724.AM493_14135"/>
<reference evidence="4 5" key="1">
    <citation type="submission" date="2015-08" db="EMBL/GenBank/DDBJ databases">
        <title>Whole genome sequence of Flavobacterium akiainvivens IK-1T, from decaying Wikstroemia oahuensis, an endemic Hawaiian shrub.</title>
        <authorList>
            <person name="Wan X."/>
            <person name="Hou S."/>
            <person name="Saito J."/>
            <person name="Donachie S."/>
        </authorList>
    </citation>
    <scope>NUCLEOTIDE SEQUENCE [LARGE SCALE GENOMIC DNA]</scope>
    <source>
        <strain evidence="4 5">IK-1</strain>
    </source>
</reference>
<comment type="caution">
    <text evidence="4">The sequence shown here is derived from an EMBL/GenBank/DDBJ whole genome shotgun (WGS) entry which is preliminary data.</text>
</comment>
<dbReference type="InterPro" id="IPR013431">
    <property type="entry name" value="Delta_60_rpt"/>
</dbReference>
<dbReference type="AlphaFoldDB" id="A0A0M8MAI4"/>
<proteinExistence type="predicted"/>
<dbReference type="InterPro" id="IPR044023">
    <property type="entry name" value="Ig_7"/>
</dbReference>
<evidence type="ECO:0000259" key="3">
    <source>
        <dbReference type="Pfam" id="PF19081"/>
    </source>
</evidence>
<feature type="domain" description="Ig-like" evidence="3">
    <location>
        <begin position="494"/>
        <end position="544"/>
    </location>
</feature>
<dbReference type="EMBL" id="LIYD01000005">
    <property type="protein sequence ID" value="KOS07043.1"/>
    <property type="molecule type" value="Genomic_DNA"/>
</dbReference>
<organism evidence="4 5">
    <name type="scientific">Flavobacterium akiainvivens</name>
    <dbReference type="NCBI Taxonomy" id="1202724"/>
    <lineage>
        <taxon>Bacteria</taxon>
        <taxon>Pseudomonadati</taxon>
        <taxon>Bacteroidota</taxon>
        <taxon>Flavobacteriia</taxon>
        <taxon>Flavobacteriales</taxon>
        <taxon>Flavobacteriaceae</taxon>
        <taxon>Flavobacterium</taxon>
    </lineage>
</organism>
<keyword evidence="1" id="KW-0732">Signal</keyword>
<dbReference type="Pfam" id="PF19081">
    <property type="entry name" value="Ig_7"/>
    <property type="match status" value="1"/>
</dbReference>
<name>A0A0M8MAI4_9FLAO</name>
<dbReference type="NCBIfam" id="TIGR04183">
    <property type="entry name" value="Por_Secre_tail"/>
    <property type="match status" value="1"/>
</dbReference>
<dbReference type="Proteomes" id="UP000037755">
    <property type="component" value="Unassembled WGS sequence"/>
</dbReference>
<feature type="domain" description="Secretion system C-terminal sorting" evidence="2">
    <location>
        <begin position="643"/>
        <end position="704"/>
    </location>
</feature>
<dbReference type="Pfam" id="PF17164">
    <property type="entry name" value="DUF5122"/>
    <property type="match status" value="2"/>
</dbReference>
<gene>
    <name evidence="4" type="ORF">AM493_14135</name>
</gene>
<evidence type="ECO:0000313" key="4">
    <source>
        <dbReference type="EMBL" id="KOS07043.1"/>
    </source>
</evidence>
<keyword evidence="5" id="KW-1185">Reference proteome</keyword>
<evidence type="ECO:0000313" key="5">
    <source>
        <dbReference type="Proteomes" id="UP000037755"/>
    </source>
</evidence>